<keyword evidence="2" id="KW-1185">Reference proteome</keyword>
<dbReference type="Proteomes" id="UP001232445">
    <property type="component" value="Unassembled WGS sequence"/>
</dbReference>
<proteinExistence type="predicted"/>
<comment type="caution">
    <text evidence="1">The sequence shown here is derived from an EMBL/GenBank/DDBJ whole genome shotgun (WGS) entry which is preliminary data.</text>
</comment>
<name>A0ABU0CPL3_9BACI</name>
<reference evidence="1 2" key="1">
    <citation type="submission" date="2023-07" db="EMBL/GenBank/DDBJ databases">
        <title>Genomic Encyclopedia of Type Strains, Phase IV (KMG-IV): sequencing the most valuable type-strain genomes for metagenomic binning, comparative biology and taxonomic classification.</title>
        <authorList>
            <person name="Goeker M."/>
        </authorList>
    </citation>
    <scope>NUCLEOTIDE SEQUENCE [LARGE SCALE GENOMIC DNA]</scope>
    <source>
        <strain evidence="1 2">DSM 17740</strain>
    </source>
</reference>
<evidence type="ECO:0000313" key="2">
    <source>
        <dbReference type="Proteomes" id="UP001232445"/>
    </source>
</evidence>
<dbReference type="EMBL" id="JAUSUQ010000001">
    <property type="protein sequence ID" value="MDQ0337440.1"/>
    <property type="molecule type" value="Genomic_DNA"/>
</dbReference>
<sequence>MPQQTAWVQLGKFKVLARLEVPLSTGQSEWFQVQAVSRPVILKLIHDSSYDTTPRRNTDQDWQPLLRWLGISDTPSNRQLVQLFVSHHLPLNRSVFQQVQETLALVGRGEKQQQAVLLALQNGWPPSPGIVRAIDMFLHQPNLKESIAQLMGMVGEDEREVLQALLFRLPVHQFSAGQLKDYFQRLSLHLPTSAAQETAPNQLTLSVLLQNWIKDTTLNQSARKQAENILYQLAGQHLLMQGDSALPVSFMVFHLLVRQHGRPDSVYGELQGYTNQKGKISSEHCRLLIYVNLQRLGETCVDVQVQNRWVSIKLFNDLIQQSWLDQYKPAIKKGLASHQYKLSSLVAKEWQVLRRAPDQAKPSLIWGHYQGVDIRI</sequence>
<dbReference type="RefSeq" id="WP_307334578.1">
    <property type="nucleotide sequence ID" value="NZ_JAUSUQ010000001.1"/>
</dbReference>
<organism evidence="1 2">
    <name type="scientific">Caldalkalibacillus uzonensis</name>
    <dbReference type="NCBI Taxonomy" id="353224"/>
    <lineage>
        <taxon>Bacteria</taxon>
        <taxon>Bacillati</taxon>
        <taxon>Bacillota</taxon>
        <taxon>Bacilli</taxon>
        <taxon>Bacillales</taxon>
        <taxon>Bacillaceae</taxon>
        <taxon>Caldalkalibacillus</taxon>
    </lineage>
</organism>
<evidence type="ECO:0008006" key="3">
    <source>
        <dbReference type="Google" id="ProtNLM"/>
    </source>
</evidence>
<accession>A0ABU0CPL3</accession>
<gene>
    <name evidence="1" type="ORF">J2S00_000210</name>
</gene>
<evidence type="ECO:0000313" key="1">
    <source>
        <dbReference type="EMBL" id="MDQ0337440.1"/>
    </source>
</evidence>
<protein>
    <recommendedName>
        <fullName evidence="3">Zorya protein ZorC EH domain-containing protein</fullName>
    </recommendedName>
</protein>